<organism evidence="2 3">
    <name type="scientific">Malacoplasma iowae 695</name>
    <dbReference type="NCBI Taxonomy" id="1048830"/>
    <lineage>
        <taxon>Bacteria</taxon>
        <taxon>Bacillati</taxon>
        <taxon>Mycoplasmatota</taxon>
        <taxon>Mycoplasmoidales</taxon>
        <taxon>Mycoplasmoidaceae</taxon>
        <taxon>Malacoplasma</taxon>
    </lineage>
</organism>
<dbReference type="GeneID" id="96866638"/>
<accession>A0A6P1LLJ0</accession>
<gene>
    <name evidence="2" type="ORF">EER00_00380</name>
</gene>
<evidence type="ECO:0000313" key="2">
    <source>
        <dbReference type="EMBL" id="QHG89362.1"/>
    </source>
</evidence>
<dbReference type="AlphaFoldDB" id="A0A6P1LLJ0"/>
<dbReference type="RefSeq" id="WP_129692560.1">
    <property type="nucleotide sequence ID" value="NZ_CP033512.2"/>
</dbReference>
<reference evidence="3" key="1">
    <citation type="submission" date="2018-11" db="EMBL/GenBank/DDBJ databases">
        <title>The first complete genome sequence of Mycoplasma iowae strain 695.</title>
        <authorList>
            <person name="Ghanem M."/>
            <person name="El-Gazzar M."/>
        </authorList>
    </citation>
    <scope>NUCLEOTIDE SEQUENCE [LARGE SCALE GENOMIC DNA]</scope>
    <source>
        <strain evidence="3">695</strain>
    </source>
</reference>
<protein>
    <recommendedName>
        <fullName evidence="4">P35 lipoprotein family protein</fullName>
    </recommendedName>
</protein>
<evidence type="ECO:0000256" key="1">
    <source>
        <dbReference type="SAM" id="SignalP"/>
    </source>
</evidence>
<evidence type="ECO:0000313" key="3">
    <source>
        <dbReference type="Proteomes" id="UP000464283"/>
    </source>
</evidence>
<feature type="chain" id="PRO_5027115422" description="P35 lipoprotein family protein" evidence="1">
    <location>
        <begin position="28"/>
        <end position="583"/>
    </location>
</feature>
<feature type="signal peptide" evidence="1">
    <location>
        <begin position="1"/>
        <end position="27"/>
    </location>
</feature>
<keyword evidence="1" id="KW-0732">Signal</keyword>
<name>A0A6P1LLJ0_MALIO</name>
<dbReference type="KEGG" id="miw:EER00_00380"/>
<sequence length="583" mass="65808">MKNKFKLFIGISIGVALCAATSFPLTMTVKDYNYPTNVPNKPGIPSTPIQPGNKFEAPVLKDNITFSGSINQLIKTDGRSDDVNNNLNAIFNNNKKAIIKNYDKVNQTDFQSLKFTSEILNWNNWGDQTFDQWKQQEQQIEEVVYSDEQNIVFQSKDQLKNYLETNITTILKDKPEAKLAAADFGVNDAGDILIPITTTSTPATARMYSAFSNPESTTTSDKLILKISPNKITFTPQIKISGTYGDNHTQIESKDVSFECKITNVEIKPITFKGDAANKKEVTLKDKGIKDNTIELYDVIKDENVYKALGWLDENSNLGEHLDGSDMDISLLNEEIIYNDLGLNKETDELLGIKLQFINGNESRKVDHEKYNREYKIIIESIDKTTTDDINLKINNYEITSSSNQEARQNAPLQVLVPNAYLLDTTLEENKFMYISGSFFGNKSFEMGFKTTNSDNATTLIDNNLKNQKIYKNFMKRIIEAANGKNIKLFNGVTFKYKNTTWNSSMVATYGNVINLDVTLKKGFAFKNNFTLNSSDKTYRYNTTKKSLTTISFGTDCETDVNKGAIWKNFNKTVDQFASGLTE</sequence>
<evidence type="ECO:0008006" key="4">
    <source>
        <dbReference type="Google" id="ProtNLM"/>
    </source>
</evidence>
<proteinExistence type="predicted"/>
<dbReference type="Proteomes" id="UP000464283">
    <property type="component" value="Chromosome"/>
</dbReference>
<dbReference type="EMBL" id="CP033512">
    <property type="protein sequence ID" value="QHG89362.1"/>
    <property type="molecule type" value="Genomic_DNA"/>
</dbReference>